<sequence>MPGTLGAVSLDNARAEKLSLHAVQGFQVGYTMDVQAVKLGGTVYVDITSMSRALRLLSKRDGGQLSIMYSDKGTKTVCRLIEGSNFADFLPQNPGRSQRVVQLRSAPVLWKKSFWLRAVDAVRLFSLWMDREVVYDQQQGRIDAFLWSSQPGSKKSKVGIVRAEDRHIGYGPAPRYKGPTTLNALEVSELANGVVIRIKATGSKSTASFIKPGKKSTASLTLQTAKGDPSDFFRTFSQGLLKEIRAIPLGNGAMQIDISLNNEFYKVKSSEYQWDSATNTYVISIMSDIDVQAVYRAEKEKLIRQELARDLQKWKFDTIVLDAGHGGKDPGAVGKGGTREKDIVLRIVRYLGAVIKKEWPEIKVVYTRSDDRFIPLKQRGKIANRSDGKLFVSVHCNAAENRSAKGAEVYILGPHKNDAALRVAMLENAAIKQEEDYKNKYRGFSEEHTIMSSLAQNAFTLQSKEAARHVLEGMEKKTDINGRGVRQAGFMVLWTPSMPSLLVEAGYLSNPGEEKVLRQATVQRDIARGIFNGLKRYRATYEQQQVASGVGKGKEG</sequence>
<dbReference type="EMBL" id="CP001101">
    <property type="protein sequence ID" value="ACE05356.1"/>
    <property type="molecule type" value="Genomic_DNA"/>
</dbReference>
<name>B3EPW6_CHLPB</name>
<comment type="catalytic activity">
    <reaction evidence="1">
        <text>Hydrolyzes the link between N-acetylmuramoyl residues and L-amino acid residues in certain cell-wall glycopeptides.</text>
        <dbReference type="EC" id="3.5.1.28"/>
    </reaction>
</comment>
<dbReference type="HOGENOM" id="CLU_035972_0_0_10"/>
<proteinExistence type="predicted"/>
<dbReference type="GO" id="GO:0009253">
    <property type="term" value="P:peptidoglycan catabolic process"/>
    <property type="evidence" value="ECO:0007669"/>
    <property type="project" value="InterPro"/>
</dbReference>
<dbReference type="eggNOG" id="COG0860">
    <property type="taxonomic scope" value="Bacteria"/>
</dbReference>
<dbReference type="InterPro" id="IPR050695">
    <property type="entry name" value="N-acetylmuramoyl_amidase_3"/>
</dbReference>
<accession>B3EPW6</accession>
<evidence type="ECO:0000256" key="3">
    <source>
        <dbReference type="ARBA" id="ARBA00022801"/>
    </source>
</evidence>
<dbReference type="KEGG" id="cpb:Cphamn1_2462"/>
<dbReference type="GO" id="GO:0030288">
    <property type="term" value="C:outer membrane-bounded periplasmic space"/>
    <property type="evidence" value="ECO:0007669"/>
    <property type="project" value="TreeGrafter"/>
</dbReference>
<reference evidence="5" key="1">
    <citation type="submission" date="2008-06" db="EMBL/GenBank/DDBJ databases">
        <title>Complete sequence of Chlorobium phaeobacteroides BS1.</title>
        <authorList>
            <consortium name="US DOE Joint Genome Institute"/>
            <person name="Lucas S."/>
            <person name="Copeland A."/>
            <person name="Lapidus A."/>
            <person name="Glavina del Rio T."/>
            <person name="Dalin E."/>
            <person name="Tice H."/>
            <person name="Bruce D."/>
            <person name="Goodwin L."/>
            <person name="Pitluck S."/>
            <person name="Schmutz J."/>
            <person name="Larimer F."/>
            <person name="Land M."/>
            <person name="Hauser L."/>
            <person name="Kyrpides N."/>
            <person name="Ovchinnikova G."/>
            <person name="Li T."/>
            <person name="Liu Z."/>
            <person name="Zhao F."/>
            <person name="Overmann J."/>
            <person name="Bryant D.A."/>
            <person name="Richardson P."/>
        </authorList>
    </citation>
    <scope>NUCLEOTIDE SEQUENCE [LARGE SCALE GENOMIC DNA]</scope>
    <source>
        <strain evidence="5">BS1</strain>
    </source>
</reference>
<keyword evidence="3 5" id="KW-0378">Hydrolase</keyword>
<evidence type="ECO:0000256" key="2">
    <source>
        <dbReference type="ARBA" id="ARBA00011901"/>
    </source>
</evidence>
<dbReference type="FunFam" id="3.40.630.40:FF:000005">
    <property type="entry name" value="N-acetylmuramoyl-L-alanine amidase (AmiA)"/>
    <property type="match status" value="1"/>
</dbReference>
<dbReference type="OrthoDB" id="9806267at2"/>
<dbReference type="InterPro" id="IPR002508">
    <property type="entry name" value="MurNAc-LAA_cat"/>
</dbReference>
<organism evidence="5">
    <name type="scientific">Chlorobium phaeobacteroides (strain BS1)</name>
    <dbReference type="NCBI Taxonomy" id="331678"/>
    <lineage>
        <taxon>Bacteria</taxon>
        <taxon>Pseudomonadati</taxon>
        <taxon>Chlorobiota</taxon>
        <taxon>Chlorobiia</taxon>
        <taxon>Chlorobiales</taxon>
        <taxon>Chlorobiaceae</taxon>
        <taxon>Chlorobium/Pelodictyon group</taxon>
        <taxon>Chlorobium</taxon>
    </lineage>
</organism>
<dbReference type="SUPFAM" id="SSF53187">
    <property type="entry name" value="Zn-dependent exopeptidases"/>
    <property type="match status" value="1"/>
</dbReference>
<dbReference type="PANTHER" id="PTHR30404">
    <property type="entry name" value="N-ACETYLMURAMOYL-L-ALANINE AMIDASE"/>
    <property type="match status" value="1"/>
</dbReference>
<dbReference type="SMART" id="SM00646">
    <property type="entry name" value="Ami_3"/>
    <property type="match status" value="1"/>
</dbReference>
<dbReference type="CDD" id="cd02696">
    <property type="entry name" value="MurNAc-LAA"/>
    <property type="match status" value="1"/>
</dbReference>
<feature type="domain" description="MurNAc-LAA" evidence="4">
    <location>
        <begin position="380"/>
        <end position="535"/>
    </location>
</feature>
<dbReference type="PANTHER" id="PTHR30404:SF0">
    <property type="entry name" value="N-ACETYLMURAMOYL-L-ALANINE AMIDASE AMIC"/>
    <property type="match status" value="1"/>
</dbReference>
<dbReference type="GO" id="GO:0008745">
    <property type="term" value="F:N-acetylmuramoyl-L-alanine amidase activity"/>
    <property type="evidence" value="ECO:0007669"/>
    <property type="project" value="UniProtKB-EC"/>
</dbReference>
<dbReference type="AlphaFoldDB" id="B3EPW6"/>
<gene>
    <name evidence="5" type="ordered locus">Cphamn1_2462</name>
</gene>
<evidence type="ECO:0000313" key="5">
    <source>
        <dbReference type="EMBL" id="ACE05356.1"/>
    </source>
</evidence>
<dbReference type="EC" id="3.5.1.28" evidence="2"/>
<dbReference type="STRING" id="331678.Cphamn1_2462"/>
<dbReference type="Pfam" id="PF01520">
    <property type="entry name" value="Amidase_3"/>
    <property type="match status" value="1"/>
</dbReference>
<dbReference type="Gene3D" id="3.40.630.40">
    <property type="entry name" value="Zn-dependent exopeptidases"/>
    <property type="match status" value="1"/>
</dbReference>
<evidence type="ECO:0000256" key="1">
    <source>
        <dbReference type="ARBA" id="ARBA00001561"/>
    </source>
</evidence>
<evidence type="ECO:0000259" key="4">
    <source>
        <dbReference type="SMART" id="SM00646"/>
    </source>
</evidence>
<protein>
    <recommendedName>
        <fullName evidence="2">N-acetylmuramoyl-L-alanine amidase</fullName>
        <ecNumber evidence="2">3.5.1.28</ecNumber>
    </recommendedName>
</protein>